<dbReference type="KEGG" id="crs:FQB35_15415"/>
<dbReference type="GO" id="GO:0008270">
    <property type="term" value="F:zinc ion binding"/>
    <property type="evidence" value="ECO:0007669"/>
    <property type="project" value="InterPro"/>
</dbReference>
<protein>
    <recommendedName>
        <fullName evidence="4">Putative HNH nuclease YajD</fullName>
    </recommendedName>
</protein>
<dbReference type="GO" id="GO:0003676">
    <property type="term" value="F:nucleic acid binding"/>
    <property type="evidence" value="ECO:0007669"/>
    <property type="project" value="InterPro"/>
</dbReference>
<geneLocation type="plasmid" evidence="7">
    <name>pct01</name>
</geneLocation>
<evidence type="ECO:0000256" key="1">
    <source>
        <dbReference type="ARBA" id="ARBA00022722"/>
    </source>
</evidence>
<proteinExistence type="inferred from homology"/>
<dbReference type="RefSeq" id="WP_148810887.1">
    <property type="nucleotide sequence ID" value="NZ_CP042244.1"/>
</dbReference>
<dbReference type="EMBL" id="CP042244">
    <property type="protein sequence ID" value="QEK13715.1"/>
    <property type="molecule type" value="Genomic_DNA"/>
</dbReference>
<dbReference type="CDD" id="cd00085">
    <property type="entry name" value="HNHc"/>
    <property type="match status" value="1"/>
</dbReference>
<dbReference type="GO" id="GO:0004519">
    <property type="term" value="F:endonuclease activity"/>
    <property type="evidence" value="ECO:0007669"/>
    <property type="project" value="UniProtKB-KW"/>
</dbReference>
<keyword evidence="1" id="KW-0540">Nuclease</keyword>
<evidence type="ECO:0000256" key="3">
    <source>
        <dbReference type="ARBA" id="ARBA00038412"/>
    </source>
</evidence>
<evidence type="ECO:0000256" key="4">
    <source>
        <dbReference type="ARBA" id="ARBA00040194"/>
    </source>
</evidence>
<keyword evidence="6" id="KW-0614">Plasmid</keyword>
<dbReference type="OrthoDB" id="9811997at2"/>
<feature type="domain" description="HNH nuclease" evidence="5">
    <location>
        <begin position="62"/>
        <end position="118"/>
    </location>
</feature>
<dbReference type="InterPro" id="IPR003615">
    <property type="entry name" value="HNH_nuc"/>
</dbReference>
<evidence type="ECO:0000256" key="2">
    <source>
        <dbReference type="ARBA" id="ARBA00022801"/>
    </source>
</evidence>
<evidence type="ECO:0000313" key="6">
    <source>
        <dbReference type="EMBL" id="QEK13715.1"/>
    </source>
</evidence>
<organism evidence="6 7">
    <name type="scientific">Crassaminicella thermophila</name>
    <dbReference type="NCBI Taxonomy" id="2599308"/>
    <lineage>
        <taxon>Bacteria</taxon>
        <taxon>Bacillati</taxon>
        <taxon>Bacillota</taxon>
        <taxon>Clostridia</taxon>
        <taxon>Eubacteriales</taxon>
        <taxon>Clostridiaceae</taxon>
        <taxon>Crassaminicella</taxon>
    </lineage>
</organism>
<evidence type="ECO:0000259" key="5">
    <source>
        <dbReference type="SMART" id="SM00507"/>
    </source>
</evidence>
<dbReference type="Gene3D" id="1.10.30.50">
    <property type="match status" value="1"/>
</dbReference>
<comment type="similarity">
    <text evidence="3">Belongs to the HNH nuclease family.</text>
</comment>
<dbReference type="PANTHER" id="PTHR41286">
    <property type="entry name" value="HNH NUCLEASE YAJD-RELATED"/>
    <property type="match status" value="1"/>
</dbReference>
<keyword evidence="7" id="KW-1185">Reference proteome</keyword>
<dbReference type="AlphaFoldDB" id="A0A5C0SGL4"/>
<dbReference type="GO" id="GO:0016787">
    <property type="term" value="F:hydrolase activity"/>
    <property type="evidence" value="ECO:0007669"/>
    <property type="project" value="UniProtKB-KW"/>
</dbReference>
<dbReference type="Proteomes" id="UP000324646">
    <property type="component" value="Plasmid pCT01"/>
</dbReference>
<sequence length="125" mass="15140">MALKKTCTCGRIIDYNQKHCEECEKKYKQERRESAKQYDRHVRYSKDNIKYSKFYHSAEWAKARQVAIVRDHALCQDCLKENRITVYDTVHHIIPIKQDWDKRLDIDNLVCLCESCHQKRHKELK</sequence>
<dbReference type="GO" id="GO:0005829">
    <property type="term" value="C:cytosol"/>
    <property type="evidence" value="ECO:0007669"/>
    <property type="project" value="TreeGrafter"/>
</dbReference>
<dbReference type="PANTHER" id="PTHR41286:SF1">
    <property type="entry name" value="HNH NUCLEASE YAJD-RELATED"/>
    <property type="match status" value="1"/>
</dbReference>
<gene>
    <name evidence="6" type="ORF">FQB35_15415</name>
</gene>
<name>A0A5C0SGL4_CRATE</name>
<accession>A0A5C0SGL4</accession>
<dbReference type="SMART" id="SM00507">
    <property type="entry name" value="HNHc"/>
    <property type="match status" value="1"/>
</dbReference>
<keyword evidence="2" id="KW-0378">Hydrolase</keyword>
<reference evidence="6 7" key="1">
    <citation type="submission" date="2019-07" db="EMBL/GenBank/DDBJ databases">
        <title>Complete genome of Crassaminicella thermophila SY095.</title>
        <authorList>
            <person name="Li X."/>
        </authorList>
    </citation>
    <scope>NUCLEOTIDE SEQUENCE [LARGE SCALE GENOMIC DNA]</scope>
    <source>
        <strain evidence="6 7">SY095</strain>
        <plasmid evidence="7">pct01</plasmid>
    </source>
</reference>
<evidence type="ECO:0000313" key="7">
    <source>
        <dbReference type="Proteomes" id="UP000324646"/>
    </source>
</evidence>
<dbReference type="Pfam" id="PF01844">
    <property type="entry name" value="HNH"/>
    <property type="match status" value="1"/>
</dbReference>
<keyword evidence="6" id="KW-0255">Endonuclease</keyword>
<dbReference type="InterPro" id="IPR002711">
    <property type="entry name" value="HNH"/>
</dbReference>